<dbReference type="AlphaFoldDB" id="A0A9N7YFT1"/>
<dbReference type="EMBL" id="CADEAL010000771">
    <property type="protein sequence ID" value="CAB1424982.1"/>
    <property type="molecule type" value="Genomic_DNA"/>
</dbReference>
<protein>
    <submittedName>
        <fullName evidence="2">Uncharacterized protein</fullName>
    </submittedName>
</protein>
<name>A0A9N7YFT1_PLEPL</name>
<reference evidence="2" key="1">
    <citation type="submission" date="2020-03" db="EMBL/GenBank/DDBJ databases">
        <authorList>
            <person name="Weist P."/>
        </authorList>
    </citation>
    <scope>NUCLEOTIDE SEQUENCE</scope>
</reference>
<feature type="region of interest" description="Disordered" evidence="1">
    <location>
        <begin position="95"/>
        <end position="120"/>
    </location>
</feature>
<sequence>MQVGEDMVSNHQASGKRTTALPPQPQQSQLSDDPLPPTFAFSSAKLRILQFQLHVGHTLQQGCRGWMGTQGPGGKMEVWLEGTEQKELKRMFGWGDEQPPEWQPASEVTLPPSSATTNHN</sequence>
<feature type="region of interest" description="Disordered" evidence="1">
    <location>
        <begin position="1"/>
        <end position="38"/>
    </location>
</feature>
<organism evidence="2 3">
    <name type="scientific">Pleuronectes platessa</name>
    <name type="common">European plaice</name>
    <dbReference type="NCBI Taxonomy" id="8262"/>
    <lineage>
        <taxon>Eukaryota</taxon>
        <taxon>Metazoa</taxon>
        <taxon>Chordata</taxon>
        <taxon>Craniata</taxon>
        <taxon>Vertebrata</taxon>
        <taxon>Euteleostomi</taxon>
        <taxon>Actinopterygii</taxon>
        <taxon>Neopterygii</taxon>
        <taxon>Teleostei</taxon>
        <taxon>Neoteleostei</taxon>
        <taxon>Acanthomorphata</taxon>
        <taxon>Carangaria</taxon>
        <taxon>Pleuronectiformes</taxon>
        <taxon>Pleuronectoidei</taxon>
        <taxon>Pleuronectidae</taxon>
        <taxon>Pleuronectes</taxon>
    </lineage>
</organism>
<comment type="caution">
    <text evidence="2">The sequence shown here is derived from an EMBL/GenBank/DDBJ whole genome shotgun (WGS) entry which is preliminary data.</text>
</comment>
<evidence type="ECO:0000313" key="2">
    <source>
        <dbReference type="EMBL" id="CAB1424982.1"/>
    </source>
</evidence>
<accession>A0A9N7YFT1</accession>
<gene>
    <name evidence="2" type="ORF">PLEPLA_LOCUS12912</name>
</gene>
<dbReference type="Proteomes" id="UP001153269">
    <property type="component" value="Unassembled WGS sequence"/>
</dbReference>
<evidence type="ECO:0000313" key="3">
    <source>
        <dbReference type="Proteomes" id="UP001153269"/>
    </source>
</evidence>
<feature type="compositionally biased region" description="Polar residues" evidence="1">
    <location>
        <begin position="111"/>
        <end position="120"/>
    </location>
</feature>
<evidence type="ECO:0000256" key="1">
    <source>
        <dbReference type="SAM" id="MobiDB-lite"/>
    </source>
</evidence>
<keyword evidence="3" id="KW-1185">Reference proteome</keyword>
<proteinExistence type="predicted"/>